<dbReference type="Proteomes" id="UP000247565">
    <property type="component" value="Unassembled WGS sequence"/>
</dbReference>
<keyword evidence="1" id="KW-0472">Membrane</keyword>
<dbReference type="CDD" id="cd03392">
    <property type="entry name" value="PAP2_like_2"/>
    <property type="match status" value="1"/>
</dbReference>
<dbReference type="AlphaFoldDB" id="A0A318MV44"/>
<feature type="transmembrane region" description="Helical" evidence="1">
    <location>
        <begin position="48"/>
        <end position="67"/>
    </location>
</feature>
<feature type="transmembrane region" description="Helical" evidence="1">
    <location>
        <begin position="138"/>
        <end position="155"/>
    </location>
</feature>
<accession>A0A318MV44</accession>
<sequence length="196" mass="22554">MLFLIGFIFLLFAVFLFLCTDLDQKLNGVLLSDHDSSLIYWNRLVSKSGSFAVVLPLSLIFILWVWIHRSHRDAVWLFVILISARLVFLLMKNIIVRARPAFPFSHIHATTASFPSGHAVNGLMFVLIILYCLRNYSLVCWISLIWVFLVGWSRLALGAHWISDILAGWGCAIMWFAFMMGIRNTVFVQKLLDYIL</sequence>
<name>A0A318MV44_9PROT</name>
<evidence type="ECO:0000313" key="3">
    <source>
        <dbReference type="EMBL" id="PXY99720.1"/>
    </source>
</evidence>
<organism evidence="3 4">
    <name type="scientific">Commensalibacter melissae</name>
    <dbReference type="NCBI Taxonomy" id="2070537"/>
    <lineage>
        <taxon>Bacteria</taxon>
        <taxon>Pseudomonadati</taxon>
        <taxon>Pseudomonadota</taxon>
        <taxon>Alphaproteobacteria</taxon>
        <taxon>Acetobacterales</taxon>
        <taxon>Acetobacteraceae</taxon>
    </lineage>
</organism>
<keyword evidence="1" id="KW-1133">Transmembrane helix</keyword>
<evidence type="ECO:0000259" key="2">
    <source>
        <dbReference type="SMART" id="SM00014"/>
    </source>
</evidence>
<comment type="caution">
    <text evidence="3">The sequence shown here is derived from an EMBL/GenBank/DDBJ whole genome shotgun (WGS) entry which is preliminary data.</text>
</comment>
<dbReference type="PANTHER" id="PTHR14969">
    <property type="entry name" value="SPHINGOSINE-1-PHOSPHATE PHOSPHOHYDROLASE"/>
    <property type="match status" value="1"/>
</dbReference>
<dbReference type="PANTHER" id="PTHR14969:SF13">
    <property type="entry name" value="AT30094P"/>
    <property type="match status" value="1"/>
</dbReference>
<evidence type="ECO:0000313" key="4">
    <source>
        <dbReference type="Proteomes" id="UP000247565"/>
    </source>
</evidence>
<feature type="transmembrane region" description="Helical" evidence="1">
    <location>
        <begin position="161"/>
        <end position="182"/>
    </location>
</feature>
<proteinExistence type="predicted"/>
<dbReference type="InterPro" id="IPR000326">
    <property type="entry name" value="PAP2/HPO"/>
</dbReference>
<dbReference type="SMART" id="SM00014">
    <property type="entry name" value="acidPPc"/>
    <property type="match status" value="1"/>
</dbReference>
<feature type="transmembrane region" description="Helical" evidence="1">
    <location>
        <begin position="115"/>
        <end position="133"/>
    </location>
</feature>
<feature type="domain" description="Phosphatidic acid phosphatase type 2/haloperoxidase" evidence="2">
    <location>
        <begin position="71"/>
        <end position="180"/>
    </location>
</feature>
<protein>
    <recommendedName>
        <fullName evidence="2">Phosphatidic acid phosphatase type 2/haloperoxidase domain-containing protein</fullName>
    </recommendedName>
</protein>
<reference evidence="3 4" key="1">
    <citation type="submission" date="2018-05" db="EMBL/GenBank/DDBJ databases">
        <title>Reference genomes for bee gut microbiota database.</title>
        <authorList>
            <person name="Ellegaard K.M."/>
        </authorList>
    </citation>
    <scope>NUCLEOTIDE SEQUENCE [LARGE SCALE GENOMIC DNA]</scope>
    <source>
        <strain evidence="3 4">ESL0284</strain>
    </source>
</reference>
<keyword evidence="1" id="KW-0812">Transmembrane</keyword>
<dbReference type="Gene3D" id="1.20.144.10">
    <property type="entry name" value="Phosphatidic acid phosphatase type 2/haloperoxidase"/>
    <property type="match status" value="1"/>
</dbReference>
<dbReference type="Pfam" id="PF01569">
    <property type="entry name" value="PAP2"/>
    <property type="match status" value="1"/>
</dbReference>
<dbReference type="InterPro" id="IPR036938">
    <property type="entry name" value="PAP2/HPO_sf"/>
</dbReference>
<feature type="transmembrane region" description="Helical" evidence="1">
    <location>
        <begin position="74"/>
        <end position="95"/>
    </location>
</feature>
<evidence type="ECO:0000256" key="1">
    <source>
        <dbReference type="SAM" id="Phobius"/>
    </source>
</evidence>
<keyword evidence="4" id="KW-1185">Reference proteome</keyword>
<dbReference type="EMBL" id="QGLT01000004">
    <property type="protein sequence ID" value="PXY99720.1"/>
    <property type="molecule type" value="Genomic_DNA"/>
</dbReference>
<gene>
    <name evidence="3" type="ORF">DK869_07175</name>
</gene>
<dbReference type="SUPFAM" id="SSF48317">
    <property type="entry name" value="Acid phosphatase/Vanadium-dependent haloperoxidase"/>
    <property type="match status" value="1"/>
</dbReference>